<dbReference type="InterPro" id="IPR019944">
    <property type="entry name" value="F420-dep_G6P_DH"/>
</dbReference>
<reference evidence="5" key="1">
    <citation type="submission" date="2016-06" db="EMBL/GenBank/DDBJ databases">
        <title>Complete genome sequence of Actinoalloteichus fjordicus DSM 46855 (=ADI127-17), type strain of the new species Actinoalloteichus fjordicus.</title>
        <authorList>
            <person name="Ruckert C."/>
            <person name="Nouioui I."/>
            <person name="Willmese J."/>
            <person name="van Wezel G."/>
            <person name="Klenk H.-P."/>
            <person name="Kalinowski J."/>
            <person name="Zotchev S.B."/>
        </authorList>
    </citation>
    <scope>NUCLEOTIDE SEQUENCE [LARGE SCALE GENOMIC DNA]</scope>
    <source>
        <strain evidence="5">ADI127-7</strain>
    </source>
</reference>
<evidence type="ECO:0000313" key="5">
    <source>
        <dbReference type="Proteomes" id="UP000185511"/>
    </source>
</evidence>
<evidence type="ECO:0000259" key="3">
    <source>
        <dbReference type="Pfam" id="PF00296"/>
    </source>
</evidence>
<organism evidence="4 5">
    <name type="scientific">Actinoalloteichus fjordicus</name>
    <dbReference type="NCBI Taxonomy" id="1612552"/>
    <lineage>
        <taxon>Bacteria</taxon>
        <taxon>Bacillati</taxon>
        <taxon>Actinomycetota</taxon>
        <taxon>Actinomycetes</taxon>
        <taxon>Pseudonocardiales</taxon>
        <taxon>Pseudonocardiaceae</taxon>
        <taxon>Actinoalloteichus</taxon>
    </lineage>
</organism>
<feature type="domain" description="Luciferase-like" evidence="3">
    <location>
        <begin position="9"/>
        <end position="304"/>
    </location>
</feature>
<dbReference type="PANTHER" id="PTHR43244">
    <property type="match status" value="1"/>
</dbReference>
<dbReference type="InterPro" id="IPR011251">
    <property type="entry name" value="Luciferase-like_dom"/>
</dbReference>
<evidence type="ECO:0000313" key="4">
    <source>
        <dbReference type="EMBL" id="APU13995.1"/>
    </source>
</evidence>
<evidence type="ECO:0000256" key="2">
    <source>
        <dbReference type="ARBA" id="ARBA00023277"/>
    </source>
</evidence>
<dbReference type="NCBIfam" id="TIGR03554">
    <property type="entry name" value="F420_G6P_DH"/>
    <property type="match status" value="1"/>
</dbReference>
<keyword evidence="5" id="KW-1185">Reference proteome</keyword>
<dbReference type="SUPFAM" id="SSF51679">
    <property type="entry name" value="Bacterial luciferase-like"/>
    <property type="match status" value="1"/>
</dbReference>
<dbReference type="Proteomes" id="UP000185511">
    <property type="component" value="Chromosome"/>
</dbReference>
<gene>
    <name evidence="4" type="ORF">UA74_09660</name>
</gene>
<proteinExistence type="predicted"/>
<dbReference type="Gene3D" id="3.20.20.30">
    <property type="entry name" value="Luciferase-like domain"/>
    <property type="match status" value="1"/>
</dbReference>
<dbReference type="KEGG" id="acad:UA74_09660"/>
<accession>A0AAC9LBU5</accession>
<name>A0AAC9LBU5_9PSEU</name>
<dbReference type="NCBIfam" id="TIGR03557">
    <property type="entry name" value="F420_G6P_family"/>
    <property type="match status" value="1"/>
</dbReference>
<protein>
    <submittedName>
        <fullName evidence="4">Glucose-6-phosphate dehydrogenase (Coenzyme-F420)</fullName>
        <ecNumber evidence="4">1.1.98.2</ecNumber>
    </submittedName>
</protein>
<dbReference type="InterPro" id="IPR050564">
    <property type="entry name" value="F420-G6PD/mer"/>
</dbReference>
<dbReference type="EC" id="1.1.98.2" evidence="4"/>
<dbReference type="RefSeq" id="WP_075739963.1">
    <property type="nucleotide sequence ID" value="NZ_CP016076.1"/>
</dbReference>
<keyword evidence="1 4" id="KW-0560">Oxidoreductase</keyword>
<sequence>MLKIGYKASAEQFEPRTLLKFGVLAEEAGFDSVMISDHFQPWKHTDGHAPYAFAWLGALGERTTRVQIGTSVLTPTFRHHPSLVAQATATLGVLFPGRVILGVGTGESLNEVPATGIEWPAYKERFERLGESVGLIRELWQRDHVSHEGTYYRTENATVYDRPDEQIPIFIAAGGPRMARFAGRSGDGMICTSGKGVELYRDALLPGLVEGATKAGRDPEKLERMIEVKVSFDLDRARAMEDTRNWAALALPPESKVGVEDPREMERLAAELTAEQAASRWIVSDDAEEHVERIKAYLDLGFDHLVFHAPGEDQPRFLQLYAEQVLPRLRELSPARLG</sequence>
<dbReference type="GO" id="GO:0016705">
    <property type="term" value="F:oxidoreductase activity, acting on paired donors, with incorporation or reduction of molecular oxygen"/>
    <property type="evidence" value="ECO:0007669"/>
    <property type="project" value="InterPro"/>
</dbReference>
<evidence type="ECO:0000256" key="1">
    <source>
        <dbReference type="ARBA" id="ARBA00023002"/>
    </source>
</evidence>
<dbReference type="InterPro" id="IPR019945">
    <property type="entry name" value="F420_G6P_DH-rel"/>
</dbReference>
<dbReference type="InterPro" id="IPR036661">
    <property type="entry name" value="Luciferase-like_sf"/>
</dbReference>
<dbReference type="PANTHER" id="PTHR43244:SF1">
    <property type="entry name" value="5,10-METHYLENETETRAHYDROMETHANOPTERIN REDUCTASE"/>
    <property type="match status" value="1"/>
</dbReference>
<dbReference type="AlphaFoldDB" id="A0AAC9LBU5"/>
<dbReference type="GO" id="GO:0052749">
    <property type="term" value="F:glucose-6-phosphate dehydrogenase (coenzyme F420) activity"/>
    <property type="evidence" value="ECO:0007669"/>
    <property type="project" value="UniProtKB-EC"/>
</dbReference>
<keyword evidence="2" id="KW-0119">Carbohydrate metabolism</keyword>
<dbReference type="Pfam" id="PF00296">
    <property type="entry name" value="Bac_luciferase"/>
    <property type="match status" value="1"/>
</dbReference>
<dbReference type="EMBL" id="CP016076">
    <property type="protein sequence ID" value="APU13995.1"/>
    <property type="molecule type" value="Genomic_DNA"/>
</dbReference>
<dbReference type="CDD" id="cd01097">
    <property type="entry name" value="Tetrahydromethanopterin_reductase"/>
    <property type="match status" value="1"/>
</dbReference>